<evidence type="ECO:0000256" key="3">
    <source>
        <dbReference type="ARBA" id="ARBA00022692"/>
    </source>
</evidence>
<comment type="caution">
    <text evidence="7">The sequence shown here is derived from an EMBL/GenBank/DDBJ whole genome shotgun (WGS) entry which is preliminary data.</text>
</comment>
<name>A0ABT0C7W5_THEVL</name>
<evidence type="ECO:0000256" key="6">
    <source>
        <dbReference type="SAM" id="Phobius"/>
    </source>
</evidence>
<organism evidence="7 8">
    <name type="scientific">Thermostichus vulcanus str. 'Rupite'</name>
    <dbReference type="NCBI Taxonomy" id="2813851"/>
    <lineage>
        <taxon>Bacteria</taxon>
        <taxon>Bacillati</taxon>
        <taxon>Cyanobacteriota</taxon>
        <taxon>Cyanophyceae</taxon>
        <taxon>Thermostichales</taxon>
        <taxon>Thermostichaceae</taxon>
        <taxon>Thermostichus</taxon>
    </lineage>
</organism>
<evidence type="ECO:0000313" key="7">
    <source>
        <dbReference type="EMBL" id="MCJ2541784.1"/>
    </source>
</evidence>
<comment type="subcellular location">
    <subcellularLocation>
        <location evidence="1">Membrane</location>
        <topology evidence="1">Multi-pass membrane protein</topology>
    </subcellularLocation>
</comment>
<dbReference type="InterPro" id="IPR006696">
    <property type="entry name" value="DUF423"/>
</dbReference>
<evidence type="ECO:0000313" key="8">
    <source>
        <dbReference type="Proteomes" id="UP000830835"/>
    </source>
</evidence>
<dbReference type="Pfam" id="PF04241">
    <property type="entry name" value="DUF423"/>
    <property type="match status" value="1"/>
</dbReference>
<sequence length="123" mass="12634">MNIFLALSGLFGGLGVGMGAFAAHGLRTYLSEGSLQLLETAVRYQMIHALALGLVAILLTRLPSAGVLWAAGWAFGAGVLLFSGSLYALAFTGIRWLGAITPVGGVAFLIGWACLALSARAVP</sequence>
<reference evidence="7" key="1">
    <citation type="submission" date="2021-02" db="EMBL/GenBank/DDBJ databases">
        <title>The CRISPR/cas machinery reduction and long-range gene transfer in the hot spring cyanobacterium Synechococcus.</title>
        <authorList>
            <person name="Dvorak P."/>
            <person name="Jahodarova E."/>
            <person name="Hasler P."/>
            <person name="Poulickova A."/>
        </authorList>
    </citation>
    <scope>NUCLEOTIDE SEQUENCE</scope>
    <source>
        <strain evidence="7">Rupite</strain>
    </source>
</reference>
<feature type="transmembrane region" description="Helical" evidence="6">
    <location>
        <begin position="96"/>
        <end position="117"/>
    </location>
</feature>
<protein>
    <submittedName>
        <fullName evidence="7">DUF423 domain-containing protein</fullName>
    </submittedName>
</protein>
<dbReference type="Proteomes" id="UP000830835">
    <property type="component" value="Unassembled WGS sequence"/>
</dbReference>
<evidence type="ECO:0000256" key="5">
    <source>
        <dbReference type="ARBA" id="ARBA00023136"/>
    </source>
</evidence>
<feature type="transmembrane region" description="Helical" evidence="6">
    <location>
        <begin position="41"/>
        <end position="60"/>
    </location>
</feature>
<dbReference type="PANTHER" id="PTHR43461">
    <property type="entry name" value="TRANSMEMBRANE PROTEIN 256"/>
    <property type="match status" value="1"/>
</dbReference>
<dbReference type="EMBL" id="JAFIRA010000003">
    <property type="protein sequence ID" value="MCJ2541784.1"/>
    <property type="molecule type" value="Genomic_DNA"/>
</dbReference>
<evidence type="ECO:0000256" key="2">
    <source>
        <dbReference type="ARBA" id="ARBA00009694"/>
    </source>
</evidence>
<keyword evidence="5 6" id="KW-0472">Membrane</keyword>
<evidence type="ECO:0000256" key="1">
    <source>
        <dbReference type="ARBA" id="ARBA00004141"/>
    </source>
</evidence>
<feature type="transmembrane region" description="Helical" evidence="6">
    <location>
        <begin position="67"/>
        <end position="90"/>
    </location>
</feature>
<accession>A0ABT0C7W5</accession>
<proteinExistence type="inferred from homology"/>
<keyword evidence="4 6" id="KW-1133">Transmembrane helix</keyword>
<dbReference type="RefSeq" id="WP_244348977.1">
    <property type="nucleotide sequence ID" value="NZ_JAFIRA010000003.1"/>
</dbReference>
<evidence type="ECO:0000256" key="4">
    <source>
        <dbReference type="ARBA" id="ARBA00022989"/>
    </source>
</evidence>
<keyword evidence="8" id="KW-1185">Reference proteome</keyword>
<gene>
    <name evidence="7" type="ORF">JX360_02500</name>
</gene>
<keyword evidence="3 6" id="KW-0812">Transmembrane</keyword>
<comment type="similarity">
    <text evidence="2">Belongs to the UPF0382 family.</text>
</comment>
<dbReference type="PANTHER" id="PTHR43461:SF1">
    <property type="entry name" value="TRANSMEMBRANE PROTEIN 256"/>
    <property type="match status" value="1"/>
</dbReference>